<gene>
    <name evidence="2 3" type="primary">mtnA</name>
    <name evidence="3" type="ORF">MUN53_12510</name>
</gene>
<evidence type="ECO:0000313" key="4">
    <source>
        <dbReference type="Proteomes" id="UP001165444"/>
    </source>
</evidence>
<reference evidence="3 4" key="1">
    <citation type="submission" date="2022-03" db="EMBL/GenBank/DDBJ databases">
        <title>Parabacteroides sp. nov. isolated from swine feces.</title>
        <authorList>
            <person name="Bak J.E."/>
        </authorList>
    </citation>
    <scope>NUCLEOTIDE SEQUENCE [LARGE SCALE GENOMIC DNA]</scope>
    <source>
        <strain evidence="3 4">AGMB00274</strain>
    </source>
</reference>
<comment type="function">
    <text evidence="2">Catalyzes the interconversion of methylthioribose-1-phosphate (MTR-1-P) into methylthioribulose-1-phosphate (MTRu-1-P).</text>
</comment>
<proteinExistence type="inferred from homology"/>
<dbReference type="InterPro" id="IPR000649">
    <property type="entry name" value="IF-2B-related"/>
</dbReference>
<dbReference type="Proteomes" id="UP001165444">
    <property type="component" value="Unassembled WGS sequence"/>
</dbReference>
<keyword evidence="4" id="KW-1185">Reference proteome</keyword>
<evidence type="ECO:0000313" key="3">
    <source>
        <dbReference type="EMBL" id="MCJ2381419.1"/>
    </source>
</evidence>
<feature type="binding site" evidence="2">
    <location>
        <begin position="274"/>
        <end position="275"/>
    </location>
    <ligand>
        <name>substrate</name>
    </ligand>
</feature>
<dbReference type="NCBIfam" id="TIGR00512">
    <property type="entry name" value="salvage_mtnA"/>
    <property type="match status" value="1"/>
</dbReference>
<dbReference type="InterPro" id="IPR042529">
    <property type="entry name" value="IF_2B-like_C"/>
</dbReference>
<feature type="active site" description="Proton donor" evidence="2">
    <location>
        <position position="264"/>
    </location>
</feature>
<dbReference type="InterPro" id="IPR027363">
    <property type="entry name" value="M1Pi_N"/>
</dbReference>
<dbReference type="InterPro" id="IPR011559">
    <property type="entry name" value="Initiation_fac_2B_a/b/d"/>
</dbReference>
<evidence type="ECO:0000256" key="1">
    <source>
        <dbReference type="ARBA" id="ARBA00023235"/>
    </source>
</evidence>
<dbReference type="EMBL" id="JAKZMM010000033">
    <property type="protein sequence ID" value="MCJ2381419.1"/>
    <property type="molecule type" value="Genomic_DNA"/>
</dbReference>
<dbReference type="NCBIfam" id="TIGR00524">
    <property type="entry name" value="eIF-2B_rel"/>
    <property type="match status" value="1"/>
</dbReference>
<dbReference type="PANTHER" id="PTHR43475">
    <property type="entry name" value="METHYLTHIORIBOSE-1-PHOSPHATE ISOMERASE"/>
    <property type="match status" value="1"/>
</dbReference>
<dbReference type="PANTHER" id="PTHR43475:SF1">
    <property type="entry name" value="METHYLTHIORIBOSE-1-PHOSPHATE ISOMERASE"/>
    <property type="match status" value="1"/>
</dbReference>
<dbReference type="Gene3D" id="3.40.50.10470">
    <property type="entry name" value="Translation initiation factor eif-2b, domain 2"/>
    <property type="match status" value="1"/>
</dbReference>
<feature type="binding site" evidence="2">
    <location>
        <position position="109"/>
    </location>
    <ligand>
        <name>substrate</name>
    </ligand>
</feature>
<feature type="binding site" evidence="2">
    <location>
        <begin position="64"/>
        <end position="66"/>
    </location>
    <ligand>
        <name>substrate</name>
    </ligand>
</feature>
<keyword evidence="1 2" id="KW-0413">Isomerase</keyword>
<evidence type="ECO:0000256" key="2">
    <source>
        <dbReference type="HAMAP-Rule" id="MF_01678"/>
    </source>
</evidence>
<dbReference type="Gene3D" id="1.20.120.420">
    <property type="entry name" value="translation initiation factor eif-2b, domain 1"/>
    <property type="match status" value="1"/>
</dbReference>
<organism evidence="3 4">
    <name type="scientific">Parabacteroides faecalis</name>
    <dbReference type="NCBI Taxonomy" id="2924040"/>
    <lineage>
        <taxon>Bacteria</taxon>
        <taxon>Pseudomonadati</taxon>
        <taxon>Bacteroidota</taxon>
        <taxon>Bacteroidia</taxon>
        <taxon>Bacteroidales</taxon>
        <taxon>Tannerellaceae</taxon>
        <taxon>Parabacteroides</taxon>
    </lineage>
</organism>
<feature type="site" description="Transition state stabilizer" evidence="2">
    <location>
        <position position="184"/>
    </location>
</feature>
<keyword evidence="2" id="KW-0028">Amino-acid biosynthesis</keyword>
<dbReference type="EC" id="5.3.1.23" evidence="2"/>
<dbReference type="Pfam" id="PF01008">
    <property type="entry name" value="IF-2B"/>
    <property type="match status" value="1"/>
</dbReference>
<dbReference type="SUPFAM" id="SSF100950">
    <property type="entry name" value="NagB/RpiA/CoA transferase-like"/>
    <property type="match status" value="1"/>
</dbReference>
<dbReference type="InterPro" id="IPR037171">
    <property type="entry name" value="NagB/RpiA_transferase-like"/>
</dbReference>
<feature type="binding site" evidence="2">
    <location>
        <position position="223"/>
    </location>
    <ligand>
        <name>substrate</name>
    </ligand>
</feature>
<name>A0ABT0C319_9BACT</name>
<protein>
    <recommendedName>
        <fullName evidence="2">Methylthioribose-1-phosphate isomerase</fullName>
        <shortName evidence="2">M1Pi</shortName>
        <shortName evidence="2">MTR-1-P isomerase</shortName>
        <ecNumber evidence="2">5.3.1.23</ecNumber>
    </recommendedName>
    <alternativeName>
        <fullName evidence="2">S-methyl-5-thioribose-1-phosphate isomerase</fullName>
    </alternativeName>
</protein>
<dbReference type="HAMAP" id="MF_01678">
    <property type="entry name" value="Salvage_MtnA"/>
    <property type="match status" value="1"/>
</dbReference>
<comment type="pathway">
    <text evidence="2">Amino-acid biosynthesis; L-methionine biosynthesis via salvage pathway; L-methionine from S-methyl-5-thio-alpha-D-ribose 1-phosphate: step 1/6.</text>
</comment>
<dbReference type="NCBIfam" id="NF004326">
    <property type="entry name" value="PRK05720.1"/>
    <property type="match status" value="1"/>
</dbReference>
<comment type="caution">
    <text evidence="3">The sequence shown here is derived from an EMBL/GenBank/DDBJ whole genome shotgun (WGS) entry which is preliminary data.</text>
</comment>
<sequence length="367" mass="40370">MENFKEIGLEKLEQTFSLPDVVSLCEEEDSLVILDQTQLPAREVFLKIDNEEELIDAIVRLKVRGAPAIGVAAAAGLYVCFARTLANITSAQLMQTEFQALANRIRASRPTAVNLSWALDRMTVLFKQWIAGKDKISSTDFQEIKTLLRVEAVRIKEEDIEMCKQIAQHGVGLIASGSRILTHCNAGHLAVSRYGTALAPIYLAQACGLNPKVYADETRPLLQGARLTAYELMRFGVDTTLVCDNMAASLMSQGMIDMIMVGCDRIAANGDVANKIGTCGLAVLAHYYKIPFYVLGPTSTFDPHTPTGKDIVIEQRSASEVTDLHYIHRMAPEHVGVYNPAFDVTPAALVTAYVTEKGVFRQIQDFQ</sequence>
<accession>A0ABT0C319</accession>
<keyword evidence="2" id="KW-0486">Methionine biosynthesis</keyword>
<dbReference type="InterPro" id="IPR005251">
    <property type="entry name" value="IF-M1Pi"/>
</dbReference>
<comment type="catalytic activity">
    <reaction evidence="2">
        <text>5-(methylsulfanyl)-alpha-D-ribose 1-phosphate = 5-(methylsulfanyl)-D-ribulose 1-phosphate</text>
        <dbReference type="Rhea" id="RHEA:19989"/>
        <dbReference type="ChEBI" id="CHEBI:58533"/>
        <dbReference type="ChEBI" id="CHEBI:58548"/>
        <dbReference type="EC" id="5.3.1.23"/>
    </reaction>
</comment>
<comment type="similarity">
    <text evidence="2">Belongs to the EIF-2B alpha/beta/delta subunits family. MtnA subfamily.</text>
</comment>
<dbReference type="GO" id="GO:0046523">
    <property type="term" value="F:S-methyl-5-thioribose-1-phosphate isomerase activity"/>
    <property type="evidence" value="ECO:0007669"/>
    <property type="project" value="UniProtKB-EC"/>
</dbReference>